<keyword evidence="4" id="KW-1185">Reference proteome</keyword>
<proteinExistence type="predicted"/>
<name>A0A224VFM6_9LACO</name>
<dbReference type="Proteomes" id="UP000214739">
    <property type="component" value="Unassembled WGS sequence"/>
</dbReference>
<evidence type="ECO:0000313" key="3">
    <source>
        <dbReference type="Proteomes" id="UP000214739"/>
    </source>
</evidence>
<protein>
    <submittedName>
        <fullName evidence="1">Uncharacterized protein</fullName>
    </submittedName>
</protein>
<reference evidence="2 4" key="2">
    <citation type="journal article" date="2019" name="Appl. Microbiol. Biotechnol.">
        <title>Uncovering carbohydrate metabolism through a genotype-phenotype association study of 56 lactic acid bacteria genomes.</title>
        <authorList>
            <person name="Buron-Moles G."/>
            <person name="Chailyan A."/>
            <person name="Dolejs I."/>
            <person name="Forster J."/>
            <person name="Miks M.H."/>
        </authorList>
    </citation>
    <scope>NUCLEOTIDE SEQUENCE [LARGE SCALE GENOMIC DNA]</scope>
    <source>
        <strain evidence="2 4">DSM 10551</strain>
    </source>
</reference>
<sequence length="164" mass="19032">MFGLFKKPKKQYQFNLKPTSTITRPKPTTDKGGEQIKLIEDYLKDQPKAKQEAGKWLLFDSNRYYDFPSQLFQQIQIYQSKNLDGTSVTQDPLVAVEIFDSDPKTVKELVAANKDQAILEEVEPYNTDLYNKRVFGILMYEVVAKELLVNALHKQVKSYRGYIK</sequence>
<dbReference type="Proteomes" id="UP000294668">
    <property type="component" value="Unassembled WGS sequence"/>
</dbReference>
<evidence type="ECO:0000313" key="4">
    <source>
        <dbReference type="Proteomes" id="UP000294668"/>
    </source>
</evidence>
<evidence type="ECO:0000313" key="2">
    <source>
        <dbReference type="EMBL" id="TDG93444.1"/>
    </source>
</evidence>
<accession>A0A224VFM6</accession>
<dbReference type="AlphaFoldDB" id="A0A224VFM6"/>
<dbReference type="OrthoDB" id="9989473at2"/>
<dbReference type="EMBL" id="BDGB01000008">
    <property type="protein sequence ID" value="GAW71050.1"/>
    <property type="molecule type" value="Genomic_DNA"/>
</dbReference>
<dbReference type="RefSeq" id="WP_057961557.1">
    <property type="nucleotide sequence ID" value="NZ_BAAAXO010000025.1"/>
</dbReference>
<reference evidence="1 3" key="1">
    <citation type="journal article" date="2017" name="Biosci Microbiota Food Health">
        <title>Genomic characterization reconfirms the taxonomic status of Lactobacillus parakefiri.</title>
        <authorList>
            <person name="Tanizawa Y."/>
            <person name="Kobayashi H."/>
            <person name="Kaminuma E."/>
            <person name="Sakamoto M."/>
            <person name="Ohkuma M."/>
            <person name="Nakamura Y."/>
            <person name="Arita M."/>
            <person name="Tohno M."/>
        </authorList>
    </citation>
    <scope>NUCLEOTIDE SEQUENCE [LARGE SCALE GENOMIC DNA]</scope>
    <source>
        <strain evidence="1 3">JCM 8573</strain>
    </source>
</reference>
<dbReference type="EMBL" id="PUFL01000032">
    <property type="protein sequence ID" value="TDG93444.1"/>
    <property type="molecule type" value="Genomic_DNA"/>
</dbReference>
<organism evidence="1 3">
    <name type="scientific">Lentilactobacillus parakefiri</name>
    <dbReference type="NCBI Taxonomy" id="152332"/>
    <lineage>
        <taxon>Bacteria</taxon>
        <taxon>Bacillati</taxon>
        <taxon>Bacillota</taxon>
        <taxon>Bacilli</taxon>
        <taxon>Lactobacillales</taxon>
        <taxon>Lactobacillaceae</taxon>
        <taxon>Lentilactobacillus</taxon>
    </lineage>
</organism>
<gene>
    <name evidence="2" type="ORF">C5L28_000355</name>
    <name evidence="1" type="ORF">LPKJCM_00121</name>
</gene>
<comment type="caution">
    <text evidence="1">The sequence shown here is derived from an EMBL/GenBank/DDBJ whole genome shotgun (WGS) entry which is preliminary data.</text>
</comment>
<reference evidence="2" key="3">
    <citation type="submission" date="2019-02" db="EMBL/GenBank/DDBJ databases">
        <authorList>
            <person name="Buron G."/>
            <person name="Chaylann A."/>
            <person name="Dolejs I."/>
            <person name="Forster J."/>
            <person name="Miks M.H."/>
        </authorList>
    </citation>
    <scope>NUCLEOTIDE SEQUENCE</scope>
    <source>
        <strain evidence="2">DSM 10551</strain>
    </source>
</reference>
<evidence type="ECO:0000313" key="1">
    <source>
        <dbReference type="EMBL" id="GAW71050.1"/>
    </source>
</evidence>